<dbReference type="AlphaFoldDB" id="A0A1M5TH18"/>
<accession>A0A1M5TH18</accession>
<protein>
    <recommendedName>
        <fullName evidence="5">Leucine-rich repeat domain-containing protein</fullName>
    </recommendedName>
</protein>
<name>A0A1M5TH18_FLAJO</name>
<dbReference type="PANTHER" id="PTHR47566">
    <property type="match status" value="1"/>
</dbReference>
<dbReference type="InterPro" id="IPR052574">
    <property type="entry name" value="CDIRP"/>
</dbReference>
<evidence type="ECO:0000313" key="3">
    <source>
        <dbReference type="EMBL" id="SHH50016.1"/>
    </source>
</evidence>
<dbReference type="Gene3D" id="3.80.10.10">
    <property type="entry name" value="Ribonuclease Inhibitor"/>
    <property type="match status" value="1"/>
</dbReference>
<gene>
    <name evidence="3" type="ORF">SAMN05444388_111130</name>
</gene>
<evidence type="ECO:0000313" key="4">
    <source>
        <dbReference type="Proteomes" id="UP000184112"/>
    </source>
</evidence>
<dbReference type="EMBL" id="FQWH01000011">
    <property type="protein sequence ID" value="SHH50016.1"/>
    <property type="molecule type" value="Genomic_DNA"/>
</dbReference>
<evidence type="ECO:0000256" key="1">
    <source>
        <dbReference type="ARBA" id="ARBA00022614"/>
    </source>
</evidence>
<dbReference type="PANTHER" id="PTHR47566:SF1">
    <property type="entry name" value="PROTEIN NUD1"/>
    <property type="match status" value="1"/>
</dbReference>
<organism evidence="3 4">
    <name type="scientific">Flavobacterium johnsoniae</name>
    <name type="common">Cytophaga johnsonae</name>
    <dbReference type="NCBI Taxonomy" id="986"/>
    <lineage>
        <taxon>Bacteria</taxon>
        <taxon>Pseudomonadati</taxon>
        <taxon>Bacteroidota</taxon>
        <taxon>Flavobacteriia</taxon>
        <taxon>Flavobacteriales</taxon>
        <taxon>Flavobacteriaceae</taxon>
        <taxon>Flavobacterium</taxon>
    </lineage>
</organism>
<proteinExistence type="predicted"/>
<keyword evidence="2" id="KW-0677">Repeat</keyword>
<reference evidence="3 4" key="1">
    <citation type="submission" date="2016-11" db="EMBL/GenBank/DDBJ databases">
        <authorList>
            <person name="Jaros S."/>
            <person name="Januszkiewicz K."/>
            <person name="Wedrychowicz H."/>
        </authorList>
    </citation>
    <scope>NUCLEOTIDE SEQUENCE [LARGE SCALE GENOMIC DNA]</scope>
    <source>
        <strain evidence="3 4">DSM 6792</strain>
    </source>
</reference>
<dbReference type="Proteomes" id="UP000184112">
    <property type="component" value="Unassembled WGS sequence"/>
</dbReference>
<evidence type="ECO:0008006" key="5">
    <source>
        <dbReference type="Google" id="ProtNLM"/>
    </source>
</evidence>
<dbReference type="RefSeq" id="WP_073410644.1">
    <property type="nucleotide sequence ID" value="NZ_FQWH01000011.1"/>
</dbReference>
<dbReference type="PROSITE" id="PS51450">
    <property type="entry name" value="LRR"/>
    <property type="match status" value="1"/>
</dbReference>
<sequence>MDITNSFTDSGFRDYVLKNFSKDKTSIQISDVKNITSLNLKSQKLENLNGIEYFTSLNSLDCSYNQIRSIDISQNLLLKELICNENEILSLDLSANTHLEHLNCAFNRLKKLNTSHNLLLVKLICHWNLLTNLDLENNSLLEELDFAYNHIFGIELGTKPKLKNLKCSQNGLISLDVSDCPELKVLHCANNSLLSIELAKNVILEDLRCFYNHITTLDISQNKLLETLYCSNNKISALDTSHNTKLQTLDYSNNLIWEKDFLIDEIGIFKYNVSTSTYNANFIFEDKELYVSTEARTYKEIEKLKTIIKAFGKNFSKLNQDAINFIQQQHPNEDVESLKLSDIIFEDENIFRIGFDAGESPAGQLFLYISFDKNLKMNDEIIYETY</sequence>
<evidence type="ECO:0000256" key="2">
    <source>
        <dbReference type="ARBA" id="ARBA00022737"/>
    </source>
</evidence>
<dbReference type="GO" id="GO:0035591">
    <property type="term" value="F:signaling adaptor activity"/>
    <property type="evidence" value="ECO:0007669"/>
    <property type="project" value="TreeGrafter"/>
</dbReference>
<dbReference type="InterPro" id="IPR001611">
    <property type="entry name" value="Leu-rich_rpt"/>
</dbReference>
<dbReference type="InterPro" id="IPR032675">
    <property type="entry name" value="LRR_dom_sf"/>
</dbReference>
<dbReference type="SUPFAM" id="SSF52058">
    <property type="entry name" value="L domain-like"/>
    <property type="match status" value="1"/>
</dbReference>
<keyword evidence="1" id="KW-0433">Leucine-rich repeat</keyword>